<sequence>MYIYVYIYIYIQKFYLSLALMAFRNATSHWCGNAATFCKEPARQMGVRSTCRRPRPALRSAIAPDCPVREDNPHPAHSVAWCHPRSPRVSCAQSQSSARPRAAAMARRPLPTRRKSPPCYWRPRRLHAKKVKKNPRR</sequence>
<protein>
    <submittedName>
        <fullName evidence="2">Uncharacterized protein</fullName>
    </submittedName>
</protein>
<proteinExistence type="evidence at transcript level"/>
<reference evidence="2" key="1">
    <citation type="submission" date="2012-11" db="EMBL/GenBank/DDBJ databases">
        <authorList>
            <person name="Lucero-Rivera Y.E."/>
            <person name="Tovar-Ramirez D."/>
        </authorList>
    </citation>
    <scope>NUCLEOTIDE SEQUENCE</scope>
    <source>
        <tissue evidence="2">Salivary gland</tissue>
    </source>
</reference>
<name>L7M135_RHIPC</name>
<dbReference type="EMBL" id="GACK01007269">
    <property type="protein sequence ID" value="JAA57765.1"/>
    <property type="molecule type" value="mRNA"/>
</dbReference>
<feature type="compositionally biased region" description="Basic residues" evidence="1">
    <location>
        <begin position="110"/>
        <end position="137"/>
    </location>
</feature>
<organism evidence="2">
    <name type="scientific">Rhipicephalus pulchellus</name>
    <name type="common">Yellow backed tick</name>
    <name type="synonym">Dermacentor pulchellus</name>
    <dbReference type="NCBI Taxonomy" id="72859"/>
    <lineage>
        <taxon>Eukaryota</taxon>
        <taxon>Metazoa</taxon>
        <taxon>Ecdysozoa</taxon>
        <taxon>Arthropoda</taxon>
        <taxon>Chelicerata</taxon>
        <taxon>Arachnida</taxon>
        <taxon>Acari</taxon>
        <taxon>Parasitiformes</taxon>
        <taxon>Ixodida</taxon>
        <taxon>Ixodoidea</taxon>
        <taxon>Ixodidae</taxon>
        <taxon>Rhipicephalinae</taxon>
        <taxon>Rhipicephalus</taxon>
        <taxon>Rhipicephalus</taxon>
    </lineage>
</organism>
<reference evidence="2" key="2">
    <citation type="journal article" date="2015" name="J. Proteomics">
        <title>Sexual differences in the sialomes of the zebra tick, Rhipicephalus pulchellus.</title>
        <authorList>
            <person name="Tan A.W."/>
            <person name="Francischetti I.M."/>
            <person name="Slovak M."/>
            <person name="Kini R.M."/>
            <person name="Ribeiro J.M."/>
        </authorList>
    </citation>
    <scope>NUCLEOTIDE SEQUENCE</scope>
    <source>
        <tissue evidence="2">Salivary gland</tissue>
    </source>
</reference>
<accession>L7M135</accession>
<evidence type="ECO:0000313" key="2">
    <source>
        <dbReference type="EMBL" id="JAA57765.1"/>
    </source>
</evidence>
<evidence type="ECO:0000256" key="1">
    <source>
        <dbReference type="SAM" id="MobiDB-lite"/>
    </source>
</evidence>
<feature type="compositionally biased region" description="Low complexity" evidence="1">
    <location>
        <begin position="93"/>
        <end position="109"/>
    </location>
</feature>
<dbReference type="AlphaFoldDB" id="L7M135"/>
<feature type="region of interest" description="Disordered" evidence="1">
    <location>
        <begin position="93"/>
        <end position="137"/>
    </location>
</feature>